<proteinExistence type="predicted"/>
<protein>
    <submittedName>
        <fullName evidence="1">Uncharacterized protein</fullName>
    </submittedName>
</protein>
<reference evidence="1 2" key="1">
    <citation type="journal article" date="2022" name="Nat. Plants">
        <title>Genomes of leafy and leafless Platanthera orchids illuminate the evolution of mycoheterotrophy.</title>
        <authorList>
            <person name="Li M.H."/>
            <person name="Liu K.W."/>
            <person name="Li Z."/>
            <person name="Lu H.C."/>
            <person name="Ye Q.L."/>
            <person name="Zhang D."/>
            <person name="Wang J.Y."/>
            <person name="Li Y.F."/>
            <person name="Zhong Z.M."/>
            <person name="Liu X."/>
            <person name="Yu X."/>
            <person name="Liu D.K."/>
            <person name="Tu X.D."/>
            <person name="Liu B."/>
            <person name="Hao Y."/>
            <person name="Liao X.Y."/>
            <person name="Jiang Y.T."/>
            <person name="Sun W.H."/>
            <person name="Chen J."/>
            <person name="Chen Y.Q."/>
            <person name="Ai Y."/>
            <person name="Zhai J.W."/>
            <person name="Wu S.S."/>
            <person name="Zhou Z."/>
            <person name="Hsiao Y.Y."/>
            <person name="Wu W.L."/>
            <person name="Chen Y.Y."/>
            <person name="Lin Y.F."/>
            <person name="Hsu J.L."/>
            <person name="Li C.Y."/>
            <person name="Wang Z.W."/>
            <person name="Zhao X."/>
            <person name="Zhong W.Y."/>
            <person name="Ma X.K."/>
            <person name="Ma L."/>
            <person name="Huang J."/>
            <person name="Chen G.Z."/>
            <person name="Huang M.Z."/>
            <person name="Huang L."/>
            <person name="Peng D.H."/>
            <person name="Luo Y.B."/>
            <person name="Zou S.Q."/>
            <person name="Chen S.P."/>
            <person name="Lan S."/>
            <person name="Tsai W.C."/>
            <person name="Van de Peer Y."/>
            <person name="Liu Z.J."/>
        </authorList>
    </citation>
    <scope>NUCLEOTIDE SEQUENCE [LARGE SCALE GENOMIC DNA]</scope>
    <source>
        <strain evidence="1">Lor287</strain>
    </source>
</reference>
<dbReference type="Proteomes" id="UP001418222">
    <property type="component" value="Unassembled WGS sequence"/>
</dbReference>
<name>A0AAP0BQR2_9ASPA</name>
<comment type="caution">
    <text evidence="1">The sequence shown here is derived from an EMBL/GenBank/DDBJ whole genome shotgun (WGS) entry which is preliminary data.</text>
</comment>
<keyword evidence="2" id="KW-1185">Reference proteome</keyword>
<dbReference type="Pfam" id="PF14009">
    <property type="entry name" value="PADRE"/>
    <property type="match status" value="1"/>
</dbReference>
<accession>A0AAP0BQR2</accession>
<evidence type="ECO:0000313" key="1">
    <source>
        <dbReference type="EMBL" id="KAK8946540.1"/>
    </source>
</evidence>
<organism evidence="1 2">
    <name type="scientific">Platanthera zijinensis</name>
    <dbReference type="NCBI Taxonomy" id="2320716"/>
    <lineage>
        <taxon>Eukaryota</taxon>
        <taxon>Viridiplantae</taxon>
        <taxon>Streptophyta</taxon>
        <taxon>Embryophyta</taxon>
        <taxon>Tracheophyta</taxon>
        <taxon>Spermatophyta</taxon>
        <taxon>Magnoliopsida</taxon>
        <taxon>Liliopsida</taxon>
        <taxon>Asparagales</taxon>
        <taxon>Orchidaceae</taxon>
        <taxon>Orchidoideae</taxon>
        <taxon>Orchideae</taxon>
        <taxon>Orchidinae</taxon>
        <taxon>Platanthera</taxon>
    </lineage>
</organism>
<sequence>MGNLLTCRPPAGSSTVFLPDSKARPLKIPVSSTAADLMLEHPRHFVAELTGGRKFPLPADHMLEAKKAYVLVPMAAGKVPARSPSLSNGSPVAMDPRPELLLQRQHSLKAWKPSLGTIEERSMERKMPHWLF</sequence>
<evidence type="ECO:0000313" key="2">
    <source>
        <dbReference type="Proteomes" id="UP001418222"/>
    </source>
</evidence>
<dbReference type="AlphaFoldDB" id="A0AAP0BQR2"/>
<gene>
    <name evidence="1" type="ORF">KSP39_PZI007138</name>
</gene>
<dbReference type="InterPro" id="IPR025322">
    <property type="entry name" value="PADRE_dom"/>
</dbReference>
<dbReference type="EMBL" id="JBBWWQ010000005">
    <property type="protein sequence ID" value="KAK8946540.1"/>
    <property type="molecule type" value="Genomic_DNA"/>
</dbReference>